<dbReference type="EC" id="5.4.2.6" evidence="10"/>
<evidence type="ECO:0000256" key="14">
    <source>
        <dbReference type="PIRSR" id="PIRSR610972-3"/>
    </source>
</evidence>
<keyword evidence="3" id="KW-0963">Cytoplasm</keyword>
<protein>
    <recommendedName>
        <fullName evidence="11">Beta-phosphoglucomutase</fullName>
        <ecNumber evidence="10">5.4.2.6</ecNumber>
    </recommendedName>
</protein>
<dbReference type="GO" id="GO:0005975">
    <property type="term" value="P:carbohydrate metabolic process"/>
    <property type="evidence" value="ECO:0007669"/>
    <property type="project" value="InterPro"/>
</dbReference>
<comment type="catalytic activity">
    <reaction evidence="9">
        <text>beta-D-glucose 1-phosphate = beta-D-glucose 6-phosphate</text>
        <dbReference type="Rhea" id="RHEA:20113"/>
        <dbReference type="ChEBI" id="CHEBI:57684"/>
        <dbReference type="ChEBI" id="CHEBI:58247"/>
        <dbReference type="EC" id="5.4.2.6"/>
    </reaction>
</comment>
<dbReference type="InterPro" id="IPR010972">
    <property type="entry name" value="Beta-PGM"/>
</dbReference>
<dbReference type="OrthoDB" id="9797743at2"/>
<dbReference type="NCBIfam" id="TIGR01990">
    <property type="entry name" value="bPGM"/>
    <property type="match status" value="1"/>
</dbReference>
<dbReference type="PANTHER" id="PTHR43481:SF4">
    <property type="entry name" value="GLYCEROL-1-PHOSPHATE PHOSPHOHYDROLASE 1-RELATED"/>
    <property type="match status" value="1"/>
</dbReference>
<dbReference type="CDD" id="cd02598">
    <property type="entry name" value="HAD_BPGM"/>
    <property type="match status" value="1"/>
</dbReference>
<evidence type="ECO:0000313" key="16">
    <source>
        <dbReference type="EMBL" id="RSU15149.1"/>
    </source>
</evidence>
<evidence type="ECO:0000313" key="17">
    <source>
        <dbReference type="Proteomes" id="UP000287605"/>
    </source>
</evidence>
<dbReference type="NCBIfam" id="TIGR01509">
    <property type="entry name" value="HAD-SF-IA-v3"/>
    <property type="match status" value="1"/>
</dbReference>
<feature type="active site" description="Nucleophile" evidence="12">
    <location>
        <position position="7"/>
    </location>
</feature>
<dbReference type="Gene3D" id="3.40.50.1000">
    <property type="entry name" value="HAD superfamily/HAD-like"/>
    <property type="match status" value="1"/>
</dbReference>
<dbReference type="Proteomes" id="UP000287605">
    <property type="component" value="Unassembled WGS sequence"/>
</dbReference>
<dbReference type="EMBL" id="NGKA01000002">
    <property type="protein sequence ID" value="RSU15149.1"/>
    <property type="molecule type" value="Genomic_DNA"/>
</dbReference>
<keyword evidence="8" id="KW-0119">Carbohydrate metabolism</keyword>
<feature type="binding site" evidence="13">
    <location>
        <begin position="114"/>
        <end position="118"/>
    </location>
    <ligand>
        <name>substrate</name>
    </ligand>
</feature>
<keyword evidence="6 14" id="KW-0460">Magnesium</keyword>
<dbReference type="InterPro" id="IPR023198">
    <property type="entry name" value="PGP-like_dom2"/>
</dbReference>
<feature type="binding site" evidence="14">
    <location>
        <position position="9"/>
    </location>
    <ligand>
        <name>Mg(2+)</name>
        <dbReference type="ChEBI" id="CHEBI:18420"/>
    </ligand>
</feature>
<dbReference type="RefSeq" id="WP_126806785.1">
    <property type="nucleotide sequence ID" value="NZ_NGKA01000002.1"/>
</dbReference>
<dbReference type="Pfam" id="PF00702">
    <property type="entry name" value="Hydrolase"/>
    <property type="match status" value="1"/>
</dbReference>
<accession>A0A430B4C7</accession>
<evidence type="ECO:0000256" key="5">
    <source>
        <dbReference type="ARBA" id="ARBA00022723"/>
    </source>
</evidence>
<evidence type="ECO:0000256" key="1">
    <source>
        <dbReference type="ARBA" id="ARBA00004496"/>
    </source>
</evidence>
<evidence type="ECO:0000256" key="13">
    <source>
        <dbReference type="PIRSR" id="PIRSR610972-2"/>
    </source>
</evidence>
<feature type="site" description="Important for catalytic activity and assists the phosphoryl transfer reaction to Asp8 by balancing charge and orienting the reacting groups" evidence="15">
    <location>
        <position position="114"/>
    </location>
</feature>
<feature type="binding site" evidence="14">
    <location>
        <position position="7"/>
    </location>
    <ligand>
        <name>Mg(2+)</name>
        <dbReference type="ChEBI" id="CHEBI:18420"/>
    </ligand>
</feature>
<dbReference type="AlphaFoldDB" id="A0A430B4C7"/>
<gene>
    <name evidence="16" type="ORF">CBF29_02110</name>
</gene>
<evidence type="ECO:0000256" key="10">
    <source>
        <dbReference type="ARBA" id="ARBA00044968"/>
    </source>
</evidence>
<feature type="binding site" evidence="14">
    <location>
        <position position="170"/>
    </location>
    <ligand>
        <name>Mg(2+)</name>
        <dbReference type="ChEBI" id="CHEBI:18420"/>
    </ligand>
</feature>
<feature type="binding site" evidence="13">
    <location>
        <position position="145"/>
    </location>
    <ligand>
        <name>substrate</name>
    </ligand>
</feature>
<keyword evidence="4" id="KW-0597">Phosphoprotein</keyword>
<feature type="site" description="Important for catalytic activity and assists the phosphoryl transfer reaction to Asp8 by balancing charge and orienting the reacting groups" evidence="15">
    <location>
        <position position="145"/>
    </location>
</feature>
<evidence type="ECO:0000256" key="7">
    <source>
        <dbReference type="ARBA" id="ARBA00023235"/>
    </source>
</evidence>
<evidence type="ECO:0000256" key="8">
    <source>
        <dbReference type="ARBA" id="ARBA00023277"/>
    </source>
</evidence>
<comment type="caution">
    <text evidence="16">The sequence shown here is derived from an EMBL/GenBank/DDBJ whole genome shotgun (WGS) entry which is preliminary data.</text>
</comment>
<organism evidence="16 17">
    <name type="scientific">Vagococcus elongatus</name>
    <dbReference type="NCBI Taxonomy" id="180344"/>
    <lineage>
        <taxon>Bacteria</taxon>
        <taxon>Bacillati</taxon>
        <taxon>Bacillota</taxon>
        <taxon>Bacilli</taxon>
        <taxon>Lactobacillales</taxon>
        <taxon>Enterococcaceae</taxon>
        <taxon>Vagococcus</taxon>
    </lineage>
</organism>
<dbReference type="SUPFAM" id="SSF56784">
    <property type="entry name" value="HAD-like"/>
    <property type="match status" value="1"/>
</dbReference>
<feature type="binding site" evidence="13">
    <location>
        <begin position="42"/>
        <end position="47"/>
    </location>
    <ligand>
        <name>substrate</name>
    </ligand>
</feature>
<keyword evidence="5 14" id="KW-0479">Metal-binding</keyword>
<dbReference type="GO" id="GO:0000287">
    <property type="term" value="F:magnesium ion binding"/>
    <property type="evidence" value="ECO:0007669"/>
    <property type="project" value="InterPro"/>
</dbReference>
<dbReference type="FunFam" id="1.10.150.240:FF:000010">
    <property type="entry name" value="Beta-phosphoglucomutase"/>
    <property type="match status" value="1"/>
</dbReference>
<proteinExistence type="inferred from homology"/>
<sequence length="223" mass="24594">MKGFIFDLDGVITDTAKYHYEAWRNLGEKLGITVDEKFNEQLKGISRMDSLDRILALGNKENEYSLYEKKQLAAEKNAYYLNLLQGLGPDDLLSGVKEFLMAAQERNIPCAIASASKNAPLILEKLDVNDYFEAIVDPASLAKGKPHPEIFIRAAQLIGIEATEAIGFEDAQAGVDGIKACGMFAVGIEVDEPLIGVDISVNSFCDLDIDKLLEIQRNRHTAQ</sequence>
<dbReference type="InterPro" id="IPR006439">
    <property type="entry name" value="HAD-SF_hydro_IA"/>
</dbReference>
<feature type="binding site" evidence="13">
    <location>
        <position position="76"/>
    </location>
    <ligand>
        <name>substrate</name>
    </ligand>
</feature>
<evidence type="ECO:0000256" key="4">
    <source>
        <dbReference type="ARBA" id="ARBA00022553"/>
    </source>
</evidence>
<keyword evidence="7" id="KW-0413">Isomerase</keyword>
<feature type="binding site" evidence="14">
    <location>
        <position position="169"/>
    </location>
    <ligand>
        <name>Mg(2+)</name>
        <dbReference type="ChEBI" id="CHEBI:18420"/>
    </ligand>
</feature>
<keyword evidence="17" id="KW-1185">Reference proteome</keyword>
<dbReference type="InterPro" id="IPR023214">
    <property type="entry name" value="HAD_sf"/>
</dbReference>
<dbReference type="InterPro" id="IPR036412">
    <property type="entry name" value="HAD-like_sf"/>
</dbReference>
<dbReference type="SFLD" id="SFLDG01135">
    <property type="entry name" value="C1.5.6:_HAD__Beta-PGM__Phospha"/>
    <property type="match status" value="1"/>
</dbReference>
<feature type="binding site" evidence="13">
    <location>
        <begin position="7"/>
        <end position="9"/>
    </location>
    <ligand>
        <name>substrate</name>
    </ligand>
</feature>
<evidence type="ECO:0000256" key="2">
    <source>
        <dbReference type="ARBA" id="ARBA00006171"/>
    </source>
</evidence>
<comment type="cofactor">
    <cofactor evidence="14">
        <name>Mg(2+)</name>
        <dbReference type="ChEBI" id="CHEBI:18420"/>
    </cofactor>
    <text evidence="14">Binds 2 magnesium ions per subunit.</text>
</comment>
<evidence type="ECO:0000256" key="11">
    <source>
        <dbReference type="ARBA" id="ARBA00044991"/>
    </source>
</evidence>
<evidence type="ECO:0000256" key="15">
    <source>
        <dbReference type="PIRSR" id="PIRSR610972-4"/>
    </source>
</evidence>
<feature type="binding site" evidence="13">
    <location>
        <position position="23"/>
    </location>
    <ligand>
        <name>substrate</name>
    </ligand>
</feature>
<evidence type="ECO:0000256" key="12">
    <source>
        <dbReference type="PIRSR" id="PIRSR610972-1"/>
    </source>
</evidence>
<dbReference type="GO" id="GO:0008801">
    <property type="term" value="F:beta-phosphoglucomutase activity"/>
    <property type="evidence" value="ECO:0007669"/>
    <property type="project" value="UniProtKB-EC"/>
</dbReference>
<feature type="active site" description="Proton donor/acceptor" evidence="12">
    <location>
        <position position="9"/>
    </location>
</feature>
<dbReference type="PANTHER" id="PTHR43481">
    <property type="entry name" value="FRUCTOSE-1-PHOSPHATE PHOSPHATASE"/>
    <property type="match status" value="1"/>
</dbReference>
<feature type="binding site" evidence="13">
    <location>
        <position position="50"/>
    </location>
    <ligand>
        <name>substrate</name>
    </ligand>
</feature>
<dbReference type="NCBIfam" id="TIGR02009">
    <property type="entry name" value="PGMB-YQAB-SF"/>
    <property type="match status" value="1"/>
</dbReference>
<dbReference type="GO" id="GO:0005737">
    <property type="term" value="C:cytoplasm"/>
    <property type="evidence" value="ECO:0007669"/>
    <property type="project" value="UniProtKB-SubCell"/>
</dbReference>
<comment type="similarity">
    <text evidence="2">Belongs to the HAD-like hydrolase superfamily. CbbY/CbbZ/Gph/YieH family.</text>
</comment>
<evidence type="ECO:0000256" key="6">
    <source>
        <dbReference type="ARBA" id="ARBA00022842"/>
    </source>
</evidence>
<name>A0A430B4C7_9ENTE</name>
<evidence type="ECO:0000256" key="9">
    <source>
        <dbReference type="ARBA" id="ARBA00044926"/>
    </source>
</evidence>
<reference evidence="16 17" key="1">
    <citation type="submission" date="2017-05" db="EMBL/GenBank/DDBJ databases">
        <title>Vagococcus spp. assemblies.</title>
        <authorList>
            <person name="Gulvik C.A."/>
        </authorList>
    </citation>
    <scope>NUCLEOTIDE SEQUENCE [LARGE SCALE GENOMIC DNA]</scope>
    <source>
        <strain evidence="16 17">CCUG 51432</strain>
    </source>
</reference>
<dbReference type="Gene3D" id="1.10.150.240">
    <property type="entry name" value="Putative phosphatase, domain 2"/>
    <property type="match status" value="1"/>
</dbReference>
<dbReference type="InterPro" id="IPR010976">
    <property type="entry name" value="B-phosphoglucomutase_hydrolase"/>
</dbReference>
<dbReference type="SFLD" id="SFLDG01129">
    <property type="entry name" value="C1.5:_HAD__Beta-PGM__Phosphata"/>
    <property type="match status" value="1"/>
</dbReference>
<dbReference type="GO" id="GO:0050308">
    <property type="term" value="F:sugar-phosphatase activity"/>
    <property type="evidence" value="ECO:0007669"/>
    <property type="project" value="TreeGrafter"/>
</dbReference>
<dbReference type="SFLD" id="SFLDS00003">
    <property type="entry name" value="Haloacid_Dehalogenase"/>
    <property type="match status" value="1"/>
</dbReference>
<comment type="subcellular location">
    <subcellularLocation>
        <location evidence="1">Cytoplasm</location>
    </subcellularLocation>
</comment>
<dbReference type="InterPro" id="IPR051806">
    <property type="entry name" value="HAD-like_SPP"/>
</dbReference>
<evidence type="ECO:0000256" key="3">
    <source>
        <dbReference type="ARBA" id="ARBA00022490"/>
    </source>
</evidence>